<sequence length="118" mass="12993">MDKTPPKAPRYLVSIIAAMLAFGLLWFNSRLSQIVIAAALLAVITGVIVVTSVSFLGNRVISIIFITAIAVGVLSVGVLIYYDLFHYGDYAAALIKSGMLYGHIELYRYKIRRGKQLQ</sequence>
<organism evidence="2 3">
    <name type="scientific">Solemya elarraichensis gill symbiont</name>
    <dbReference type="NCBI Taxonomy" id="1918949"/>
    <lineage>
        <taxon>Bacteria</taxon>
        <taxon>Pseudomonadati</taxon>
        <taxon>Pseudomonadota</taxon>
        <taxon>Gammaproteobacteria</taxon>
        <taxon>sulfur-oxidizing symbionts</taxon>
    </lineage>
</organism>
<dbReference type="EMBL" id="MPRK01000196">
    <property type="protein sequence ID" value="OOZ38279.1"/>
    <property type="molecule type" value="Genomic_DNA"/>
</dbReference>
<dbReference type="Proteomes" id="UP000190198">
    <property type="component" value="Unassembled WGS sequence"/>
</dbReference>
<keyword evidence="3" id="KW-1185">Reference proteome</keyword>
<protein>
    <submittedName>
        <fullName evidence="2">Uncharacterized protein</fullName>
    </submittedName>
</protein>
<keyword evidence="1" id="KW-0472">Membrane</keyword>
<accession>A0A1T2KZL0</accession>
<evidence type="ECO:0000313" key="3">
    <source>
        <dbReference type="Proteomes" id="UP000190198"/>
    </source>
</evidence>
<keyword evidence="1" id="KW-1133">Transmembrane helix</keyword>
<comment type="caution">
    <text evidence="2">The sequence shown here is derived from an EMBL/GenBank/DDBJ whole genome shotgun (WGS) entry which is preliminary data.</text>
</comment>
<keyword evidence="1" id="KW-0812">Transmembrane</keyword>
<proteinExistence type="predicted"/>
<name>A0A1T2KZL0_9GAMM</name>
<evidence type="ECO:0000313" key="2">
    <source>
        <dbReference type="EMBL" id="OOZ38279.1"/>
    </source>
</evidence>
<feature type="transmembrane region" description="Helical" evidence="1">
    <location>
        <begin position="63"/>
        <end position="84"/>
    </location>
</feature>
<evidence type="ECO:0000256" key="1">
    <source>
        <dbReference type="SAM" id="Phobius"/>
    </source>
</evidence>
<dbReference type="RefSeq" id="WP_078477413.1">
    <property type="nucleotide sequence ID" value="NZ_MPRK01000196.1"/>
</dbReference>
<reference evidence="2 3" key="1">
    <citation type="submission" date="2016-11" db="EMBL/GenBank/DDBJ databases">
        <title>Mixed transmission modes and dynamic genome evolution in an obligate animal-bacterial symbiosis.</title>
        <authorList>
            <person name="Russell S.L."/>
            <person name="Corbett-Detig R.B."/>
            <person name="Cavanaugh C.M."/>
        </authorList>
    </citation>
    <scope>NUCLEOTIDE SEQUENCE [LARGE SCALE GENOMIC DNA]</scope>
    <source>
        <strain evidence="2">Sp-SM6</strain>
    </source>
</reference>
<feature type="transmembrane region" description="Helical" evidence="1">
    <location>
        <begin position="12"/>
        <end position="28"/>
    </location>
</feature>
<feature type="transmembrane region" description="Helical" evidence="1">
    <location>
        <begin position="34"/>
        <end position="56"/>
    </location>
</feature>
<gene>
    <name evidence="2" type="ORF">BOW52_08895</name>
</gene>
<dbReference type="AlphaFoldDB" id="A0A1T2KZL0"/>